<evidence type="ECO:0000256" key="3">
    <source>
        <dbReference type="ARBA" id="ARBA00022692"/>
    </source>
</evidence>
<dbReference type="EMBL" id="FRBR01000005">
    <property type="protein sequence ID" value="SHL78354.1"/>
    <property type="molecule type" value="Genomic_DNA"/>
</dbReference>
<keyword evidence="5 7" id="KW-0472">Membrane</keyword>
<feature type="domain" description="EamA" evidence="8">
    <location>
        <begin position="158"/>
        <end position="299"/>
    </location>
</feature>
<reference evidence="9 10" key="1">
    <citation type="submission" date="2016-11" db="EMBL/GenBank/DDBJ databases">
        <authorList>
            <person name="Jaros S."/>
            <person name="Januszkiewicz K."/>
            <person name="Wedrychowicz H."/>
        </authorList>
    </citation>
    <scope>NUCLEOTIDE SEQUENCE [LARGE SCALE GENOMIC DNA]</scope>
    <source>
        <strain evidence="9 10">DSM 29589</strain>
    </source>
</reference>
<evidence type="ECO:0000256" key="6">
    <source>
        <dbReference type="SAM" id="MobiDB-lite"/>
    </source>
</evidence>
<evidence type="ECO:0000256" key="5">
    <source>
        <dbReference type="ARBA" id="ARBA00023136"/>
    </source>
</evidence>
<dbReference type="OrthoDB" id="9807937at2"/>
<feature type="transmembrane region" description="Helical" evidence="7">
    <location>
        <begin position="107"/>
        <end position="126"/>
    </location>
</feature>
<comment type="similarity">
    <text evidence="2">Belongs to the drug/metabolite transporter (DMT) superfamily. 10 TMS drug/metabolite exporter (DME) (TC 2.A.7.3) family.</text>
</comment>
<feature type="transmembrane region" description="Helical" evidence="7">
    <location>
        <begin position="12"/>
        <end position="31"/>
    </location>
</feature>
<feature type="compositionally biased region" description="Basic and acidic residues" evidence="6">
    <location>
        <begin position="343"/>
        <end position="353"/>
    </location>
</feature>
<keyword evidence="10" id="KW-1185">Reference proteome</keyword>
<comment type="subcellular location">
    <subcellularLocation>
        <location evidence="1">Membrane</location>
        <topology evidence="1">Multi-pass membrane protein</topology>
    </subcellularLocation>
</comment>
<dbReference type="Proteomes" id="UP000183974">
    <property type="component" value="Unassembled WGS sequence"/>
</dbReference>
<evidence type="ECO:0000256" key="4">
    <source>
        <dbReference type="ARBA" id="ARBA00022989"/>
    </source>
</evidence>
<dbReference type="STRING" id="337701.SAMN05444398_105249"/>
<feature type="transmembrane region" description="Helical" evidence="7">
    <location>
        <begin position="262"/>
        <end position="281"/>
    </location>
</feature>
<feature type="transmembrane region" description="Helical" evidence="7">
    <location>
        <begin position="189"/>
        <end position="208"/>
    </location>
</feature>
<dbReference type="RefSeq" id="WP_073034890.1">
    <property type="nucleotide sequence ID" value="NZ_BMLR01000005.1"/>
</dbReference>
<dbReference type="InterPro" id="IPR000620">
    <property type="entry name" value="EamA_dom"/>
</dbReference>
<gene>
    <name evidence="9" type="ORF">SAMN05444398_105249</name>
</gene>
<evidence type="ECO:0000313" key="9">
    <source>
        <dbReference type="EMBL" id="SHL78354.1"/>
    </source>
</evidence>
<accession>A0A1M7DFS2</accession>
<feature type="transmembrane region" description="Helical" evidence="7">
    <location>
        <begin position="158"/>
        <end position="177"/>
    </location>
</feature>
<feature type="transmembrane region" description="Helical" evidence="7">
    <location>
        <begin position="43"/>
        <end position="68"/>
    </location>
</feature>
<organism evidence="9 10">
    <name type="scientific">Roseovarius pacificus</name>
    <dbReference type="NCBI Taxonomy" id="337701"/>
    <lineage>
        <taxon>Bacteria</taxon>
        <taxon>Pseudomonadati</taxon>
        <taxon>Pseudomonadota</taxon>
        <taxon>Alphaproteobacteria</taxon>
        <taxon>Rhodobacterales</taxon>
        <taxon>Roseobacteraceae</taxon>
        <taxon>Roseovarius</taxon>
    </lineage>
</organism>
<feature type="transmembrane region" description="Helical" evidence="7">
    <location>
        <begin position="233"/>
        <end position="250"/>
    </location>
</feature>
<dbReference type="PANTHER" id="PTHR22911">
    <property type="entry name" value="ACYL-MALONYL CONDENSING ENZYME-RELATED"/>
    <property type="match status" value="1"/>
</dbReference>
<evidence type="ECO:0000256" key="2">
    <source>
        <dbReference type="ARBA" id="ARBA00009853"/>
    </source>
</evidence>
<dbReference type="InterPro" id="IPR037185">
    <property type="entry name" value="EmrE-like"/>
</dbReference>
<feature type="domain" description="EamA" evidence="8">
    <location>
        <begin position="18"/>
        <end position="148"/>
    </location>
</feature>
<evidence type="ECO:0000256" key="1">
    <source>
        <dbReference type="ARBA" id="ARBA00004141"/>
    </source>
</evidence>
<dbReference type="Pfam" id="PF00892">
    <property type="entry name" value="EamA"/>
    <property type="match status" value="2"/>
</dbReference>
<dbReference type="AlphaFoldDB" id="A0A1M7DFS2"/>
<sequence length="353" mass="38555">MSLLAPDSPSMPSRAWHGILCVELGMLFFVAQDAMMKEMLNSYSIWMLIFVRALVSVCILTPLVVLLGRPHRLLTPLWPLHLARAALFTIGFSMFYAAFPFMGLAEVTTIFFSAPLITAIMAALWLRETIGPHRIGALAVGFAGILIAMNPAGDNFSWIAILPLSCAVAYAASQIIARKIGDRESTLTVGLHTLAFSGLMIMPMGWAFNRIVTPGPGFDHLGWSLPFAPLTDWPALALLGFLGMGGYLFLSRAYQVANASLIAPFDYSYLPFAALLAYALWSEVPPANTLLGMALIVGSGLYLGYRELHTYRTEQDPAIVGKGVFTPGSPLPQQVPDSEDEWWPPRDDRYSPG</sequence>
<feature type="region of interest" description="Disordered" evidence="6">
    <location>
        <begin position="326"/>
        <end position="353"/>
    </location>
</feature>
<keyword evidence="3 7" id="KW-0812">Transmembrane</keyword>
<evidence type="ECO:0000256" key="7">
    <source>
        <dbReference type="SAM" id="Phobius"/>
    </source>
</evidence>
<evidence type="ECO:0000259" key="8">
    <source>
        <dbReference type="Pfam" id="PF00892"/>
    </source>
</evidence>
<feature type="transmembrane region" description="Helical" evidence="7">
    <location>
        <begin position="287"/>
        <end position="305"/>
    </location>
</feature>
<proteinExistence type="inferred from homology"/>
<feature type="transmembrane region" description="Helical" evidence="7">
    <location>
        <begin position="135"/>
        <end position="152"/>
    </location>
</feature>
<protein>
    <submittedName>
        <fullName evidence="9">Permease of the drug/metabolite transporter (DMT) superfamily</fullName>
    </submittedName>
</protein>
<dbReference type="SUPFAM" id="SSF103481">
    <property type="entry name" value="Multidrug resistance efflux transporter EmrE"/>
    <property type="match status" value="2"/>
</dbReference>
<evidence type="ECO:0000313" key="10">
    <source>
        <dbReference type="Proteomes" id="UP000183974"/>
    </source>
</evidence>
<keyword evidence="4 7" id="KW-1133">Transmembrane helix</keyword>
<dbReference type="PANTHER" id="PTHR22911:SF6">
    <property type="entry name" value="SOLUTE CARRIER FAMILY 35 MEMBER G1"/>
    <property type="match status" value="1"/>
</dbReference>
<name>A0A1M7DFS2_9RHOB</name>
<dbReference type="GO" id="GO:0016020">
    <property type="term" value="C:membrane"/>
    <property type="evidence" value="ECO:0007669"/>
    <property type="project" value="UniProtKB-SubCell"/>
</dbReference>
<feature type="transmembrane region" description="Helical" evidence="7">
    <location>
        <begin position="80"/>
        <end position="101"/>
    </location>
</feature>